<dbReference type="SFLD" id="SFLDS00003">
    <property type="entry name" value="Haloacid_Dehalogenase"/>
    <property type="match status" value="1"/>
</dbReference>
<dbReference type="GO" id="GO:0008967">
    <property type="term" value="F:phosphoglycolate phosphatase activity"/>
    <property type="evidence" value="ECO:0007669"/>
    <property type="project" value="TreeGrafter"/>
</dbReference>
<dbReference type="GO" id="GO:0006281">
    <property type="term" value="P:DNA repair"/>
    <property type="evidence" value="ECO:0007669"/>
    <property type="project" value="TreeGrafter"/>
</dbReference>
<dbReference type="Proteomes" id="UP000066284">
    <property type="component" value="Chromosome 1"/>
</dbReference>
<dbReference type="EMBL" id="LN885086">
    <property type="protein sequence ID" value="CUQ66386.1"/>
    <property type="molecule type" value="Genomic_DNA"/>
</dbReference>
<dbReference type="STRING" id="1715989.NITINOP_1411"/>
<dbReference type="Pfam" id="PF00702">
    <property type="entry name" value="Hydrolase"/>
    <property type="match status" value="1"/>
</dbReference>
<dbReference type="Gene3D" id="3.40.50.1000">
    <property type="entry name" value="HAD superfamily/HAD-like"/>
    <property type="match status" value="1"/>
</dbReference>
<protein>
    <submittedName>
        <fullName evidence="1">Putative HAD-like hydrolase, purine nucleotidase</fullName>
    </submittedName>
</protein>
<evidence type="ECO:0000313" key="1">
    <source>
        <dbReference type="EMBL" id="CUQ66386.1"/>
    </source>
</evidence>
<proteinExistence type="predicted"/>
<dbReference type="SUPFAM" id="SSF56784">
    <property type="entry name" value="HAD-like"/>
    <property type="match status" value="1"/>
</dbReference>
<dbReference type="InterPro" id="IPR023214">
    <property type="entry name" value="HAD_sf"/>
</dbReference>
<evidence type="ECO:0000313" key="2">
    <source>
        <dbReference type="Proteomes" id="UP000066284"/>
    </source>
</evidence>
<keyword evidence="2" id="KW-1185">Reference proteome</keyword>
<organism evidence="1 2">
    <name type="scientific">Candidatus Nitrospira inopinata</name>
    <dbReference type="NCBI Taxonomy" id="1715989"/>
    <lineage>
        <taxon>Bacteria</taxon>
        <taxon>Pseudomonadati</taxon>
        <taxon>Nitrospirota</taxon>
        <taxon>Nitrospiria</taxon>
        <taxon>Nitrospirales</taxon>
        <taxon>Nitrospiraceae</taxon>
        <taxon>Nitrospira</taxon>
    </lineage>
</organism>
<reference evidence="2" key="1">
    <citation type="submission" date="2015-09" db="EMBL/GenBank/DDBJ databases">
        <authorList>
            <person name="Daims H."/>
        </authorList>
    </citation>
    <scope>NUCLEOTIDE SEQUENCE [LARGE SCALE GENOMIC DNA]</scope>
</reference>
<gene>
    <name evidence="1" type="ORF">NITINOP_1411</name>
</gene>
<name>A0A0S4KXM2_9BACT</name>
<sequence>MTVSQEISETQCLVFAGPVLYTFFVIPDVSLLTPHGIDWNVIDDVLLDMDGTLLDRHFDNFFFEEELPRRYARLQELPFEEARDRLMTMYRSVEGELAWTDLHYWSRRVGIDVVALHKELDHMIGFLPGAEEFLRALRRLGKRVTIVTNAHRAGVDVKTAKTGLDRYVDRIVDAFEVGYLKMRPEYWPACRELIGFDSKRSLYVDDDELCLAAAREFGLGWIIHSAKSSSQLPPAPSAGFPSVERLSSLVRAS</sequence>
<dbReference type="PANTHER" id="PTHR43434:SF3">
    <property type="entry name" value="GMP_IMP NUCLEOTIDASE YRFG"/>
    <property type="match status" value="1"/>
</dbReference>
<dbReference type="InterPro" id="IPR050155">
    <property type="entry name" value="HAD-like_hydrolase_sf"/>
</dbReference>
<dbReference type="PANTHER" id="PTHR43434">
    <property type="entry name" value="PHOSPHOGLYCOLATE PHOSPHATASE"/>
    <property type="match status" value="1"/>
</dbReference>
<dbReference type="SFLD" id="SFLDG01129">
    <property type="entry name" value="C1.5:_HAD__Beta-PGM__Phosphata"/>
    <property type="match status" value="1"/>
</dbReference>
<dbReference type="GO" id="GO:0005829">
    <property type="term" value="C:cytosol"/>
    <property type="evidence" value="ECO:0007669"/>
    <property type="project" value="TreeGrafter"/>
</dbReference>
<dbReference type="KEGG" id="nio:NITINOP_1411"/>
<dbReference type="AlphaFoldDB" id="A0A0S4KXM2"/>
<accession>A0A0S4KXM2</accession>
<keyword evidence="1" id="KW-0378">Hydrolase</keyword>
<dbReference type="InterPro" id="IPR036412">
    <property type="entry name" value="HAD-like_sf"/>
</dbReference>